<evidence type="ECO:0000256" key="11">
    <source>
        <dbReference type="ARBA" id="ARBA00069372"/>
    </source>
</evidence>
<dbReference type="GO" id="GO:0006650">
    <property type="term" value="P:glycerophospholipid metabolic process"/>
    <property type="evidence" value="ECO:0007669"/>
    <property type="project" value="UniProtKB-UniRule"/>
</dbReference>
<reference evidence="16" key="1">
    <citation type="submission" date="2020-01" db="EMBL/GenBank/DDBJ databases">
        <title>Phosphoaccumulans saitamaens gen. nov., sp. nov., a polyphosphate accumulating bacterium isolated from surface river water.</title>
        <authorList>
            <person name="Watanabe K."/>
            <person name="Suda W."/>
        </authorList>
    </citation>
    <scope>NUCLEOTIDE SEQUENCE [LARGE SCALE GENOMIC DNA]</scope>
    <source>
        <strain evidence="16">ICHIAU1</strain>
    </source>
</reference>
<keyword evidence="7 13" id="KW-0594">Phospholipid biosynthesis</keyword>
<protein>
    <recommendedName>
        <fullName evidence="11 13">Glycerol-3-phosphate dehydrogenase [NAD(P)+]</fullName>
        <ecNumber evidence="10 13">1.1.1.94</ecNumber>
    </recommendedName>
    <alternativeName>
        <fullName evidence="13">NAD(P)(+)-dependent glycerol-3-phosphate dehydrogenase</fullName>
    </alternativeName>
    <alternativeName>
        <fullName evidence="12 13">NAD(P)H-dependent dihydroxyacetone-phosphate reductase</fullName>
    </alternativeName>
</protein>
<comment type="subcellular location">
    <subcellularLocation>
        <location evidence="13">Cytoplasm</location>
    </subcellularLocation>
</comment>
<keyword evidence="13" id="KW-0547">Nucleotide-binding</keyword>
<evidence type="ECO:0000256" key="12">
    <source>
        <dbReference type="ARBA" id="ARBA00080511"/>
    </source>
</evidence>
<evidence type="ECO:0000256" key="9">
    <source>
        <dbReference type="ARBA" id="ARBA00052716"/>
    </source>
</evidence>
<dbReference type="InterPro" id="IPR006168">
    <property type="entry name" value="G3P_DH_NAD-dep"/>
</dbReference>
<evidence type="ECO:0000256" key="4">
    <source>
        <dbReference type="ARBA" id="ARBA00023002"/>
    </source>
</evidence>
<evidence type="ECO:0000256" key="2">
    <source>
        <dbReference type="ARBA" id="ARBA00022516"/>
    </source>
</evidence>
<comment type="pathway">
    <text evidence="13">Membrane lipid metabolism; glycerophospholipid metabolism.</text>
</comment>
<dbReference type="SUPFAM" id="SSF51735">
    <property type="entry name" value="NAD(P)-binding Rossmann-fold domains"/>
    <property type="match status" value="1"/>
</dbReference>
<dbReference type="Pfam" id="PF01210">
    <property type="entry name" value="NAD_Gly3P_dh_N"/>
    <property type="match status" value="1"/>
</dbReference>
<evidence type="ECO:0000256" key="5">
    <source>
        <dbReference type="ARBA" id="ARBA00023027"/>
    </source>
</evidence>
<evidence type="ECO:0000256" key="8">
    <source>
        <dbReference type="ARBA" id="ARBA00023264"/>
    </source>
</evidence>
<feature type="binding site" evidence="13">
    <location>
        <position position="196"/>
    </location>
    <ligand>
        <name>sn-glycerol 3-phosphate</name>
        <dbReference type="ChEBI" id="CHEBI:57597"/>
    </ligand>
</feature>
<feature type="binding site" evidence="13">
    <location>
        <position position="259"/>
    </location>
    <ligand>
        <name>sn-glycerol 3-phosphate</name>
        <dbReference type="ChEBI" id="CHEBI:57597"/>
    </ligand>
</feature>
<keyword evidence="13" id="KW-0963">Cytoplasm</keyword>
<gene>
    <name evidence="13 15" type="primary">gpsA</name>
    <name evidence="15" type="ORF">ICHIAU1_09180</name>
</gene>
<dbReference type="GO" id="GO:0005975">
    <property type="term" value="P:carbohydrate metabolic process"/>
    <property type="evidence" value="ECO:0007669"/>
    <property type="project" value="InterPro"/>
</dbReference>
<dbReference type="PROSITE" id="PS00957">
    <property type="entry name" value="NAD_G3PDH"/>
    <property type="match status" value="1"/>
</dbReference>
<dbReference type="RefSeq" id="WP_162050590.1">
    <property type="nucleotide sequence ID" value="NZ_AP019011.1"/>
</dbReference>
<dbReference type="FunFam" id="3.40.50.720:FF:000019">
    <property type="entry name" value="Glycerol-3-phosphate dehydrogenase [NAD(P)+]"/>
    <property type="match status" value="1"/>
</dbReference>
<feature type="binding site" evidence="13">
    <location>
        <position position="284"/>
    </location>
    <ligand>
        <name>NADPH</name>
        <dbReference type="ChEBI" id="CHEBI:57783"/>
    </ligand>
</feature>
<dbReference type="GO" id="GO:0046168">
    <property type="term" value="P:glycerol-3-phosphate catabolic process"/>
    <property type="evidence" value="ECO:0007669"/>
    <property type="project" value="InterPro"/>
</dbReference>
<feature type="binding site" evidence="13">
    <location>
        <position position="141"/>
    </location>
    <ligand>
        <name>sn-glycerol 3-phosphate</name>
        <dbReference type="ChEBI" id="CHEBI:57597"/>
    </ligand>
</feature>
<dbReference type="EMBL" id="AP022345">
    <property type="protein sequence ID" value="BBU68635.1"/>
    <property type="molecule type" value="Genomic_DNA"/>
</dbReference>
<feature type="binding site" evidence="13">
    <location>
        <position position="249"/>
    </location>
    <ligand>
        <name>sn-glycerol 3-phosphate</name>
        <dbReference type="ChEBI" id="CHEBI:57597"/>
    </ligand>
</feature>
<dbReference type="GO" id="GO:0051287">
    <property type="term" value="F:NAD binding"/>
    <property type="evidence" value="ECO:0007669"/>
    <property type="project" value="InterPro"/>
</dbReference>
<feature type="binding site" evidence="13">
    <location>
        <position position="260"/>
    </location>
    <ligand>
        <name>NADPH</name>
        <dbReference type="ChEBI" id="CHEBI:57783"/>
    </ligand>
</feature>
<dbReference type="InterPro" id="IPR013328">
    <property type="entry name" value="6PGD_dom2"/>
</dbReference>
<evidence type="ECO:0000313" key="16">
    <source>
        <dbReference type="Proteomes" id="UP000463961"/>
    </source>
</evidence>
<keyword evidence="4 13" id="KW-0560">Oxidoreductase</keyword>
<dbReference type="PIRSF" id="PIRSF000114">
    <property type="entry name" value="Glycerol-3-P_dh"/>
    <property type="match status" value="1"/>
</dbReference>
<feature type="binding site" evidence="13">
    <location>
        <position position="143"/>
    </location>
    <ligand>
        <name>sn-glycerol 3-phosphate</name>
        <dbReference type="ChEBI" id="CHEBI:57597"/>
    </ligand>
</feature>
<dbReference type="SUPFAM" id="SSF48179">
    <property type="entry name" value="6-phosphogluconate dehydrogenase C-terminal domain-like"/>
    <property type="match status" value="1"/>
</dbReference>
<evidence type="ECO:0000256" key="14">
    <source>
        <dbReference type="RuleBase" id="RU000437"/>
    </source>
</evidence>
<dbReference type="Gene3D" id="3.40.50.720">
    <property type="entry name" value="NAD(P)-binding Rossmann-like Domain"/>
    <property type="match status" value="1"/>
</dbReference>
<dbReference type="PRINTS" id="PR00077">
    <property type="entry name" value="GPDHDRGNASE"/>
</dbReference>
<keyword evidence="16" id="KW-1185">Reference proteome</keyword>
<dbReference type="PANTHER" id="PTHR11728:SF1">
    <property type="entry name" value="GLYCEROL-3-PHOSPHATE DEHYDROGENASE [NAD(+)] 2, CHLOROPLASTIC"/>
    <property type="match status" value="1"/>
</dbReference>
<dbReference type="Pfam" id="PF07479">
    <property type="entry name" value="NAD_Gly3P_dh_C"/>
    <property type="match status" value="1"/>
</dbReference>
<evidence type="ECO:0000256" key="7">
    <source>
        <dbReference type="ARBA" id="ARBA00023209"/>
    </source>
</evidence>
<dbReference type="GO" id="GO:0005829">
    <property type="term" value="C:cytosol"/>
    <property type="evidence" value="ECO:0007669"/>
    <property type="project" value="TreeGrafter"/>
</dbReference>
<keyword evidence="6 13" id="KW-0443">Lipid metabolism</keyword>
<proteinExistence type="inferred from homology"/>
<dbReference type="NCBIfam" id="NF000942">
    <property type="entry name" value="PRK00094.1-4"/>
    <property type="match status" value="1"/>
</dbReference>
<dbReference type="NCBIfam" id="NF000940">
    <property type="entry name" value="PRK00094.1-2"/>
    <property type="match status" value="1"/>
</dbReference>
<dbReference type="GO" id="GO:0008654">
    <property type="term" value="P:phospholipid biosynthetic process"/>
    <property type="evidence" value="ECO:0007669"/>
    <property type="project" value="UniProtKB-KW"/>
</dbReference>
<dbReference type="InterPro" id="IPR006109">
    <property type="entry name" value="G3P_DH_NAD-dep_C"/>
</dbReference>
<dbReference type="Proteomes" id="UP000463961">
    <property type="component" value="Chromosome"/>
</dbReference>
<feature type="binding site" evidence="13">
    <location>
        <position position="145"/>
    </location>
    <ligand>
        <name>NADPH</name>
        <dbReference type="ChEBI" id="CHEBI:57783"/>
    </ligand>
</feature>
<organism evidence="15 16">
    <name type="scientific">Fluviibacter phosphoraccumulans</name>
    <dbReference type="NCBI Taxonomy" id="1751046"/>
    <lineage>
        <taxon>Bacteria</taxon>
        <taxon>Pseudomonadati</taxon>
        <taxon>Pseudomonadota</taxon>
        <taxon>Betaproteobacteria</taxon>
        <taxon>Rhodocyclales</taxon>
        <taxon>Fluviibacteraceae</taxon>
        <taxon>Fluviibacter</taxon>
    </lineage>
</organism>
<evidence type="ECO:0000256" key="13">
    <source>
        <dbReference type="HAMAP-Rule" id="MF_00394"/>
    </source>
</evidence>
<feature type="binding site" evidence="13">
    <location>
        <position position="260"/>
    </location>
    <ligand>
        <name>sn-glycerol 3-phosphate</name>
        <dbReference type="ChEBI" id="CHEBI:57597"/>
    </ligand>
</feature>
<comment type="catalytic activity">
    <reaction evidence="13">
        <text>sn-glycerol 3-phosphate + NAD(+) = dihydroxyacetone phosphate + NADH + H(+)</text>
        <dbReference type="Rhea" id="RHEA:11092"/>
        <dbReference type="ChEBI" id="CHEBI:15378"/>
        <dbReference type="ChEBI" id="CHEBI:57540"/>
        <dbReference type="ChEBI" id="CHEBI:57597"/>
        <dbReference type="ChEBI" id="CHEBI:57642"/>
        <dbReference type="ChEBI" id="CHEBI:57945"/>
        <dbReference type="EC" id="1.1.1.94"/>
    </reaction>
</comment>
<dbReference type="UniPathway" id="UPA00940"/>
<feature type="binding site" evidence="13">
    <location>
        <position position="286"/>
    </location>
    <ligand>
        <name>NADPH</name>
        <dbReference type="ChEBI" id="CHEBI:57783"/>
    </ligand>
</feature>
<dbReference type="EC" id="1.1.1.94" evidence="10 13"/>
<dbReference type="AlphaFoldDB" id="A0A679HRD8"/>
<keyword evidence="5 13" id="KW-0520">NAD</keyword>
<comment type="similarity">
    <text evidence="1 13 14">Belongs to the NAD-dependent glycerol-3-phosphate dehydrogenase family.</text>
</comment>
<comment type="caution">
    <text evidence="13">Lacks conserved residue(s) required for the propagation of feature annotation.</text>
</comment>
<keyword evidence="8 13" id="KW-1208">Phospholipid metabolism</keyword>
<dbReference type="HAMAP" id="MF_00394">
    <property type="entry name" value="NAD_Glyc3P_dehydrog"/>
    <property type="match status" value="1"/>
</dbReference>
<dbReference type="FunFam" id="1.10.1040.10:FF:000001">
    <property type="entry name" value="Glycerol-3-phosphate dehydrogenase [NAD(P)+]"/>
    <property type="match status" value="1"/>
</dbReference>
<feature type="binding site" evidence="13">
    <location>
        <position position="38"/>
    </location>
    <ligand>
        <name>NADPH</name>
        <dbReference type="ChEBI" id="CHEBI:57783"/>
    </ligand>
</feature>
<feature type="binding site" evidence="13">
    <location>
        <position position="113"/>
    </location>
    <ligand>
        <name>NADPH</name>
        <dbReference type="ChEBI" id="CHEBI:57783"/>
    </ligand>
</feature>
<dbReference type="GO" id="GO:0046167">
    <property type="term" value="P:glycerol-3-phosphate biosynthetic process"/>
    <property type="evidence" value="ECO:0007669"/>
    <property type="project" value="UniProtKB-UniRule"/>
</dbReference>
<keyword evidence="2 13" id="KW-0444">Lipid biosynthesis</keyword>
<evidence type="ECO:0000256" key="1">
    <source>
        <dbReference type="ARBA" id="ARBA00011009"/>
    </source>
</evidence>
<feature type="binding site" evidence="13">
    <location>
        <position position="19"/>
    </location>
    <ligand>
        <name>NADPH</name>
        <dbReference type="ChEBI" id="CHEBI:57783"/>
    </ligand>
</feature>
<comment type="catalytic activity">
    <reaction evidence="9">
        <text>sn-glycerol 3-phosphate + NADP(+) = dihydroxyacetone phosphate + NADPH + H(+)</text>
        <dbReference type="Rhea" id="RHEA:11096"/>
        <dbReference type="ChEBI" id="CHEBI:15378"/>
        <dbReference type="ChEBI" id="CHEBI:57597"/>
        <dbReference type="ChEBI" id="CHEBI:57642"/>
        <dbReference type="ChEBI" id="CHEBI:57783"/>
        <dbReference type="ChEBI" id="CHEBI:58349"/>
        <dbReference type="EC" id="1.1.1.94"/>
    </reaction>
    <physiologicalReaction direction="right-to-left" evidence="9">
        <dbReference type="Rhea" id="RHEA:11098"/>
    </physiologicalReaction>
</comment>
<feature type="binding site" evidence="13">
    <location>
        <position position="113"/>
    </location>
    <ligand>
        <name>sn-glycerol 3-phosphate</name>
        <dbReference type="ChEBI" id="CHEBI:57597"/>
    </ligand>
</feature>
<evidence type="ECO:0000313" key="15">
    <source>
        <dbReference type="EMBL" id="BBU68635.1"/>
    </source>
</evidence>
<accession>A0A679HRD8</accession>
<dbReference type="OrthoDB" id="9812273at2"/>
<feature type="active site" description="Proton acceptor" evidence="13">
    <location>
        <position position="196"/>
    </location>
</feature>
<dbReference type="Gene3D" id="1.10.1040.10">
    <property type="entry name" value="N-(1-d-carboxylethyl)-l-norvaline Dehydrogenase, domain 2"/>
    <property type="match status" value="1"/>
</dbReference>
<evidence type="ECO:0000256" key="3">
    <source>
        <dbReference type="ARBA" id="ARBA00022857"/>
    </source>
</evidence>
<evidence type="ECO:0000256" key="10">
    <source>
        <dbReference type="ARBA" id="ARBA00066687"/>
    </source>
</evidence>
<dbReference type="InterPro" id="IPR036291">
    <property type="entry name" value="NAD(P)-bd_dom_sf"/>
</dbReference>
<evidence type="ECO:0000256" key="6">
    <source>
        <dbReference type="ARBA" id="ARBA00023098"/>
    </source>
</evidence>
<dbReference type="InterPro" id="IPR008927">
    <property type="entry name" value="6-PGluconate_DH-like_C_sf"/>
</dbReference>
<comment type="function">
    <text evidence="13">Catalyzes the reduction of the glycolytic intermediate dihydroxyacetone phosphate (DHAP) to sn-glycerol 3-phosphate (G3P), the key precursor for phospholipid synthesis.</text>
</comment>
<dbReference type="PANTHER" id="PTHR11728">
    <property type="entry name" value="GLYCEROL-3-PHOSPHATE DEHYDROGENASE"/>
    <property type="match status" value="1"/>
</dbReference>
<dbReference type="InterPro" id="IPR011128">
    <property type="entry name" value="G3P_DH_NAD-dep_N"/>
</dbReference>
<dbReference type="GO" id="GO:0047952">
    <property type="term" value="F:glycerol-3-phosphate dehydrogenase [NAD(P)+] activity"/>
    <property type="evidence" value="ECO:0007669"/>
    <property type="project" value="UniProtKB-UniRule"/>
</dbReference>
<name>A0A679HRD8_9RHOO</name>
<feature type="binding site" evidence="13">
    <location>
        <position position="261"/>
    </location>
    <ligand>
        <name>sn-glycerol 3-phosphate</name>
        <dbReference type="ChEBI" id="CHEBI:57597"/>
    </ligand>
</feature>
<keyword evidence="3 13" id="KW-0521">NADP</keyword>
<sequence length="336" mass="35043">MSQDTEIRLQIGVLAAGAWGTALAANWAQRHQVTLWAREPDVVASINAAHMNRRFLPDILLPESLRATVDLVDLQDSDVLVLATPVAGLRSTLLALQALYAGKALPPLVWVCKGFEPETGLLPHQVVHDVLGDVAAAALSGPSFAQEVAKGLPTAVTLGSADLALAEQLADWLHTPNLRLYASGDVVGVEVGGAVKNVLAIATGIADGLSLGHNARAALMTRGLAEIGRLCERLGGHRETLTGLAGLGDLILTCTGDLSRNRQVGLALGAGKTLQETLDALGHVAEGVGTAREVARLAEDLQVEMPIARAVAAVISGELKAKDAVIQLMSRAQRAE</sequence>